<dbReference type="Gene3D" id="1.10.10.10">
    <property type="entry name" value="Winged helix-like DNA-binding domain superfamily/Winged helix DNA-binding domain"/>
    <property type="match status" value="1"/>
</dbReference>
<reference evidence="5 6" key="1">
    <citation type="submission" date="2023-08" db="EMBL/GenBank/DDBJ databases">
        <title>Microbacterium psychrotolerans sp. nov., a psychrotolerant bacterium isolated from soil in Heilongjiang Province, China.</title>
        <authorList>
            <person name="An P."/>
            <person name="Zhao D."/>
            <person name="Xiang H."/>
        </authorList>
    </citation>
    <scope>NUCLEOTIDE SEQUENCE [LARGE SCALE GENOMIC DNA]</scope>
    <source>
        <strain evidence="5 6">QXD-8</strain>
    </source>
</reference>
<dbReference type="PROSITE" id="PS01117">
    <property type="entry name" value="HTH_MARR_1"/>
    <property type="match status" value="1"/>
</dbReference>
<evidence type="ECO:0000256" key="1">
    <source>
        <dbReference type="ARBA" id="ARBA00023015"/>
    </source>
</evidence>
<dbReference type="InterPro" id="IPR036390">
    <property type="entry name" value="WH_DNA-bd_sf"/>
</dbReference>
<comment type="caution">
    <text evidence="5">The sequence shown here is derived from an EMBL/GenBank/DDBJ whole genome shotgun (WGS) entry which is preliminary data.</text>
</comment>
<protein>
    <submittedName>
        <fullName evidence="5">MarR family winged helix-turn-helix transcriptional regulator</fullName>
    </submittedName>
</protein>
<evidence type="ECO:0000259" key="4">
    <source>
        <dbReference type="PROSITE" id="PS50995"/>
    </source>
</evidence>
<dbReference type="CDD" id="cd00090">
    <property type="entry name" value="HTH_ARSR"/>
    <property type="match status" value="1"/>
</dbReference>
<keyword evidence="3" id="KW-0804">Transcription</keyword>
<dbReference type="PANTHER" id="PTHR33164">
    <property type="entry name" value="TRANSCRIPTIONAL REGULATOR, MARR FAMILY"/>
    <property type="match status" value="1"/>
</dbReference>
<dbReference type="Proteomes" id="UP001235133">
    <property type="component" value="Unassembled WGS sequence"/>
</dbReference>
<dbReference type="InterPro" id="IPR000835">
    <property type="entry name" value="HTH_MarR-typ"/>
</dbReference>
<dbReference type="PRINTS" id="PR00598">
    <property type="entry name" value="HTHMARR"/>
</dbReference>
<name>A0ABU0Z1K0_9MICO</name>
<keyword evidence="1" id="KW-0805">Transcription regulation</keyword>
<dbReference type="SUPFAM" id="SSF46785">
    <property type="entry name" value="Winged helix' DNA-binding domain"/>
    <property type="match status" value="1"/>
</dbReference>
<dbReference type="EMBL" id="JAVFWO010000003">
    <property type="protein sequence ID" value="MDQ7878455.1"/>
    <property type="molecule type" value="Genomic_DNA"/>
</dbReference>
<accession>A0ABU0Z1K0</accession>
<dbReference type="PANTHER" id="PTHR33164:SF43">
    <property type="entry name" value="HTH-TYPE TRANSCRIPTIONAL REPRESSOR YETL"/>
    <property type="match status" value="1"/>
</dbReference>
<keyword evidence="6" id="KW-1185">Reference proteome</keyword>
<sequence>MAAQPTTPDPDEHRSVLADVAPVSWAVMQLAHTQRALAAQRLATLGLFPGQELVLAHLWTVDGRSQKELRCLLGLDHSTIAKSVQRLEKAGLVRRERSAADGRVTLVRLTDAGRALEEPVRRIWEELETRWAHLAPEDADRLTSLARSLPTPTAD</sequence>
<organism evidence="5 6">
    <name type="scientific">Microbacterium psychrotolerans</name>
    <dbReference type="NCBI Taxonomy" id="3068321"/>
    <lineage>
        <taxon>Bacteria</taxon>
        <taxon>Bacillati</taxon>
        <taxon>Actinomycetota</taxon>
        <taxon>Actinomycetes</taxon>
        <taxon>Micrococcales</taxon>
        <taxon>Microbacteriaceae</taxon>
        <taxon>Microbacterium</taxon>
    </lineage>
</organism>
<dbReference type="InterPro" id="IPR036388">
    <property type="entry name" value="WH-like_DNA-bd_sf"/>
</dbReference>
<evidence type="ECO:0000313" key="5">
    <source>
        <dbReference type="EMBL" id="MDQ7878455.1"/>
    </source>
</evidence>
<evidence type="ECO:0000313" key="6">
    <source>
        <dbReference type="Proteomes" id="UP001235133"/>
    </source>
</evidence>
<evidence type="ECO:0000256" key="3">
    <source>
        <dbReference type="ARBA" id="ARBA00023163"/>
    </source>
</evidence>
<dbReference type="Pfam" id="PF12802">
    <property type="entry name" value="MarR_2"/>
    <property type="match status" value="1"/>
</dbReference>
<gene>
    <name evidence="5" type="ORF">Q9R08_10755</name>
</gene>
<proteinExistence type="predicted"/>
<dbReference type="PROSITE" id="PS50995">
    <property type="entry name" value="HTH_MARR_2"/>
    <property type="match status" value="1"/>
</dbReference>
<dbReference type="InterPro" id="IPR011991">
    <property type="entry name" value="ArsR-like_HTH"/>
</dbReference>
<dbReference type="RefSeq" id="WP_308868001.1">
    <property type="nucleotide sequence ID" value="NZ_JAVFWO010000003.1"/>
</dbReference>
<keyword evidence="2" id="KW-0238">DNA-binding</keyword>
<dbReference type="InterPro" id="IPR023187">
    <property type="entry name" value="Tscrpt_reg_MarR-type_CS"/>
</dbReference>
<feature type="domain" description="HTH marR-type" evidence="4">
    <location>
        <begin position="20"/>
        <end position="151"/>
    </location>
</feature>
<evidence type="ECO:0000256" key="2">
    <source>
        <dbReference type="ARBA" id="ARBA00023125"/>
    </source>
</evidence>
<dbReference type="SMART" id="SM00347">
    <property type="entry name" value="HTH_MARR"/>
    <property type="match status" value="1"/>
</dbReference>
<dbReference type="InterPro" id="IPR039422">
    <property type="entry name" value="MarR/SlyA-like"/>
</dbReference>